<accession>X8A0W7</accession>
<dbReference type="Gene3D" id="1.20.1260.20">
    <property type="entry name" value="PPE superfamily"/>
    <property type="match status" value="1"/>
</dbReference>
<proteinExistence type="inferred from homology"/>
<feature type="region of interest" description="Disordered" evidence="2">
    <location>
        <begin position="188"/>
        <end position="210"/>
    </location>
</feature>
<dbReference type="InterPro" id="IPR038332">
    <property type="entry name" value="PPE_sf"/>
</dbReference>
<name>X8A0W7_MYCXE</name>
<evidence type="ECO:0000259" key="3">
    <source>
        <dbReference type="Pfam" id="PF00823"/>
    </source>
</evidence>
<comment type="similarity">
    <text evidence="1">Belongs to the mycobacterial PPE family.</text>
</comment>
<organism evidence="4">
    <name type="scientific">Mycobacterium xenopi 4042</name>
    <dbReference type="NCBI Taxonomy" id="1299334"/>
    <lineage>
        <taxon>Bacteria</taxon>
        <taxon>Bacillati</taxon>
        <taxon>Actinomycetota</taxon>
        <taxon>Actinomycetes</taxon>
        <taxon>Mycobacteriales</taxon>
        <taxon>Mycobacteriaceae</taxon>
        <taxon>Mycobacterium</taxon>
    </lineage>
</organism>
<dbReference type="EMBL" id="JAOB01000063">
    <property type="protein sequence ID" value="EUA24921.1"/>
    <property type="molecule type" value="Genomic_DNA"/>
</dbReference>
<dbReference type="PATRIC" id="fig|1299334.3.peg.6762"/>
<dbReference type="SUPFAM" id="SSF140459">
    <property type="entry name" value="PE/PPE dimer-like"/>
    <property type="match status" value="1"/>
</dbReference>
<dbReference type="AlphaFoldDB" id="X8A0W7"/>
<comment type="caution">
    <text evidence="4">The sequence shown here is derived from an EMBL/GenBank/DDBJ whole genome shotgun (WGS) entry which is preliminary data.</text>
</comment>
<sequence length="210" mass="23078">MAEPYVQAQAAWQALAADFTAAMSMLTAEIATVSTLWQGMAAQQAQAAFAPYLAWMDSIVAMANSAARPPAPSRGLQHRGGHTPTLAELAENHVTHFILEMTNFLGMNTIPIAVNEFQYFVELWNRAAARWMNTPRRPRSTPPFRLPGSAPIMAMPGAEAGWPRCWPNRGALPTALLATHCWSRCPAKVRSKDPKGRRSWPRKWAASPAT</sequence>
<evidence type="ECO:0000256" key="2">
    <source>
        <dbReference type="SAM" id="MobiDB-lite"/>
    </source>
</evidence>
<dbReference type="Pfam" id="PF00823">
    <property type="entry name" value="PPE"/>
    <property type="match status" value="1"/>
</dbReference>
<gene>
    <name evidence="4" type="ORF">I553_3825</name>
</gene>
<dbReference type="InterPro" id="IPR000030">
    <property type="entry name" value="PPE_dom"/>
</dbReference>
<reference evidence="4" key="1">
    <citation type="submission" date="2014-01" db="EMBL/GenBank/DDBJ databases">
        <authorList>
            <person name="Brown-Elliot B."/>
            <person name="Wallace R."/>
            <person name="Lenaerts A."/>
            <person name="Ordway D."/>
            <person name="DeGroote M.A."/>
            <person name="Parker T."/>
            <person name="Sizemore C."/>
            <person name="Tallon L.J."/>
            <person name="Sadzewicz L.K."/>
            <person name="Sengamalay N."/>
            <person name="Fraser C.M."/>
            <person name="Hine E."/>
            <person name="Shefchek K.A."/>
            <person name="Das S.P."/>
            <person name="Tettelin H."/>
        </authorList>
    </citation>
    <scope>NUCLEOTIDE SEQUENCE [LARGE SCALE GENOMIC DNA]</scope>
    <source>
        <strain evidence="4">4042</strain>
    </source>
</reference>
<evidence type="ECO:0000256" key="1">
    <source>
        <dbReference type="ARBA" id="ARBA00010652"/>
    </source>
</evidence>
<feature type="domain" description="PPE" evidence="3">
    <location>
        <begin position="2"/>
        <end position="129"/>
    </location>
</feature>
<evidence type="ECO:0000313" key="4">
    <source>
        <dbReference type="EMBL" id="EUA24921.1"/>
    </source>
</evidence>
<protein>
    <submittedName>
        <fullName evidence="4">PPE family protein</fullName>
    </submittedName>
</protein>